<keyword evidence="4" id="KW-1185">Reference proteome</keyword>
<evidence type="ECO:0000313" key="3">
    <source>
        <dbReference type="EMBL" id="KAF7718000.1"/>
    </source>
</evidence>
<feature type="binding site" evidence="1">
    <location>
        <position position="151"/>
    </location>
    <ligand>
        <name>Mg(2+)</name>
        <dbReference type="ChEBI" id="CHEBI:18420"/>
    </ligand>
</feature>
<name>A0A8J8W6W9_9EURO</name>
<feature type="compositionally biased region" description="Basic and acidic residues" evidence="2">
    <location>
        <begin position="71"/>
        <end position="88"/>
    </location>
</feature>
<evidence type="ECO:0000256" key="2">
    <source>
        <dbReference type="SAM" id="MobiDB-lite"/>
    </source>
</evidence>
<dbReference type="PANTHER" id="PTHR33254:SF4">
    <property type="entry name" value="4-HYDROXY-4-METHYL-2-OXOGLUTARATE ALDOLASE 3-RELATED"/>
    <property type="match status" value="1"/>
</dbReference>
<dbReference type="Pfam" id="PF03737">
    <property type="entry name" value="RraA-like"/>
    <property type="match status" value="1"/>
</dbReference>
<dbReference type="Gene3D" id="3.50.30.40">
    <property type="entry name" value="Ribonuclease E inhibitor RraA/RraA-like"/>
    <property type="match status" value="1"/>
</dbReference>
<sequence>MASLKEQLNELTQNYTACDVSDALLKLQKVPPGEVARAGFLADLTPYSPSIGPNHSLERTAGPATTFQFGTKDESPPEIAPEHPEKHGFPPGRHWVDFTGDYAASDSTDVGFVVVIDQPQGQFCAVTGGIVATRMGVLGAKAAVVNGRVRDVREMQLRGFPVWARGTSTVGTGAEAKAMARDIPLNIGGVHVSPGDIVFCDPMNGVVAIPRDLLEPVLGLLPKLGDMDDHAKQAVEQGMSVTEAFKMFRS</sequence>
<evidence type="ECO:0000256" key="1">
    <source>
        <dbReference type="PIRSR" id="PIRSR605493-1"/>
    </source>
</evidence>
<comment type="caution">
    <text evidence="3">The sequence shown here is derived from an EMBL/GenBank/DDBJ whole genome shotgun (WGS) entry which is preliminary data.</text>
</comment>
<dbReference type="GO" id="GO:0046872">
    <property type="term" value="F:metal ion binding"/>
    <property type="evidence" value="ECO:0007669"/>
    <property type="project" value="UniProtKB-KW"/>
</dbReference>
<feature type="binding site" evidence="1">
    <location>
        <begin position="128"/>
        <end position="131"/>
    </location>
    <ligand>
        <name>substrate</name>
    </ligand>
</feature>
<keyword evidence="1" id="KW-0479">Metal-binding</keyword>
<dbReference type="PANTHER" id="PTHR33254">
    <property type="entry name" value="4-HYDROXY-4-METHYL-2-OXOGLUTARATE ALDOLASE 3-RELATED"/>
    <property type="match status" value="1"/>
</dbReference>
<dbReference type="GO" id="GO:0008948">
    <property type="term" value="F:oxaloacetate decarboxylase activity"/>
    <property type="evidence" value="ECO:0007669"/>
    <property type="project" value="TreeGrafter"/>
</dbReference>
<gene>
    <name evidence="3" type="ORF">PECM_003458</name>
</gene>
<accession>A0A8J8W6W9</accession>
<dbReference type="Proteomes" id="UP000631181">
    <property type="component" value="Unassembled WGS sequence"/>
</dbReference>
<evidence type="ECO:0000313" key="4">
    <source>
        <dbReference type="Proteomes" id="UP000631181"/>
    </source>
</evidence>
<keyword evidence="1" id="KW-0460">Magnesium</keyword>
<dbReference type="InterPro" id="IPR036704">
    <property type="entry name" value="RraA/RraA-like_sf"/>
</dbReference>
<dbReference type="OrthoDB" id="1476984at2759"/>
<dbReference type="EMBL" id="WIWV01000020">
    <property type="protein sequence ID" value="KAF7718000.1"/>
    <property type="molecule type" value="Genomic_DNA"/>
</dbReference>
<comment type="cofactor">
    <cofactor evidence="1">
        <name>Mg(2+)</name>
        <dbReference type="ChEBI" id="CHEBI:18420"/>
    </cofactor>
</comment>
<feature type="region of interest" description="Disordered" evidence="2">
    <location>
        <begin position="71"/>
        <end position="91"/>
    </location>
</feature>
<organism evidence="3 4">
    <name type="scientific">Penicillium ucsense</name>
    <dbReference type="NCBI Taxonomy" id="2839758"/>
    <lineage>
        <taxon>Eukaryota</taxon>
        <taxon>Fungi</taxon>
        <taxon>Dikarya</taxon>
        <taxon>Ascomycota</taxon>
        <taxon>Pezizomycotina</taxon>
        <taxon>Eurotiomycetes</taxon>
        <taxon>Eurotiomycetidae</taxon>
        <taxon>Eurotiales</taxon>
        <taxon>Aspergillaceae</taxon>
        <taxon>Penicillium</taxon>
    </lineage>
</organism>
<reference evidence="3" key="1">
    <citation type="journal article" date="2020" name="Front. Microbiol.">
        <title>Gene regulatory networks of Penicillium echinulatum 2HH and Penicillium oxalicum 114-2 inferred by a computational biology approach.</title>
        <authorList>
            <person name="Lenz A.R."/>
            <person name="Galan-Vasquez E."/>
            <person name="Balbinot E."/>
            <person name="De Abreu F.P."/>
            <person name="De Oliveira N.S."/>
            <person name="Da Rosa L.O."/>
            <person name="De Avila E Silva S."/>
            <person name="Camassola M."/>
            <person name="Dillon A.J.P."/>
            <person name="Perez-Rueda E."/>
        </authorList>
    </citation>
    <scope>NUCLEOTIDE SEQUENCE</scope>
    <source>
        <strain evidence="3">S1M29</strain>
    </source>
</reference>
<dbReference type="GO" id="GO:0047443">
    <property type="term" value="F:4-hydroxy-4-methyl-2-oxoglutarate aldolase activity"/>
    <property type="evidence" value="ECO:0007669"/>
    <property type="project" value="TreeGrafter"/>
</dbReference>
<proteinExistence type="predicted"/>
<dbReference type="CDD" id="cd16841">
    <property type="entry name" value="RraA_family"/>
    <property type="match status" value="1"/>
</dbReference>
<protein>
    <submittedName>
        <fullName evidence="3">Uncharacterized protein</fullName>
    </submittedName>
</protein>
<dbReference type="AlphaFoldDB" id="A0A8J8W6W9"/>
<dbReference type="InterPro" id="IPR005493">
    <property type="entry name" value="RraA/RraA-like"/>
</dbReference>
<feature type="binding site" evidence="1">
    <location>
        <position position="150"/>
    </location>
    <ligand>
        <name>substrate</name>
    </ligand>
</feature>
<dbReference type="SUPFAM" id="SSF89562">
    <property type="entry name" value="RraA-like"/>
    <property type="match status" value="1"/>
</dbReference>